<feature type="chain" id="PRO_5003637787" evidence="1">
    <location>
        <begin position="21"/>
        <end position="98"/>
    </location>
</feature>
<dbReference type="GeneID" id="93612637"/>
<evidence type="ECO:0000256" key="1">
    <source>
        <dbReference type="SAM" id="SignalP"/>
    </source>
</evidence>
<protein>
    <submittedName>
        <fullName evidence="2">Uncharacterized protein</fullName>
    </submittedName>
</protein>
<evidence type="ECO:0000313" key="3">
    <source>
        <dbReference type="Proteomes" id="UP000009138"/>
    </source>
</evidence>
<dbReference type="AlphaFoldDB" id="I1BXN1"/>
<reference evidence="2 3" key="1">
    <citation type="journal article" date="2009" name="PLoS Genet.">
        <title>Genomic analysis of the basal lineage fungus Rhizopus oryzae reveals a whole-genome duplication.</title>
        <authorList>
            <person name="Ma L.-J."/>
            <person name="Ibrahim A.S."/>
            <person name="Skory C."/>
            <person name="Grabherr M.G."/>
            <person name="Burger G."/>
            <person name="Butler M."/>
            <person name="Elias M."/>
            <person name="Idnurm A."/>
            <person name="Lang B.F."/>
            <person name="Sone T."/>
            <person name="Abe A."/>
            <person name="Calvo S.E."/>
            <person name="Corrochano L.M."/>
            <person name="Engels R."/>
            <person name="Fu J."/>
            <person name="Hansberg W."/>
            <person name="Kim J.-M."/>
            <person name="Kodira C.D."/>
            <person name="Koehrsen M.J."/>
            <person name="Liu B."/>
            <person name="Miranda-Saavedra D."/>
            <person name="O'Leary S."/>
            <person name="Ortiz-Castellanos L."/>
            <person name="Poulter R."/>
            <person name="Rodriguez-Romero J."/>
            <person name="Ruiz-Herrera J."/>
            <person name="Shen Y.-Q."/>
            <person name="Zeng Q."/>
            <person name="Galagan J."/>
            <person name="Birren B.W."/>
            <person name="Cuomo C.A."/>
            <person name="Wickes B.L."/>
        </authorList>
    </citation>
    <scope>NUCLEOTIDE SEQUENCE [LARGE SCALE GENOMIC DNA]</scope>
    <source>
        <strain evidence="3">RA 99-880 / ATCC MYA-4621 / FGSC 9543 / NRRL 43880</strain>
    </source>
</reference>
<dbReference type="VEuPathDB" id="FungiDB:RO3G_05666"/>
<evidence type="ECO:0000313" key="2">
    <source>
        <dbReference type="EMBL" id="EIE80961.1"/>
    </source>
</evidence>
<keyword evidence="3" id="KW-1185">Reference proteome</keyword>
<accession>I1BXN1</accession>
<dbReference type="RefSeq" id="XP_067516357.1">
    <property type="nucleotide sequence ID" value="XM_067660256.1"/>
</dbReference>
<keyword evidence="1" id="KW-0732">Signal</keyword>
<dbReference type="Proteomes" id="UP000009138">
    <property type="component" value="Unassembled WGS sequence"/>
</dbReference>
<proteinExistence type="predicted"/>
<dbReference type="InParanoid" id="I1BXN1"/>
<gene>
    <name evidence="2" type="ORF">RO3G_05666</name>
</gene>
<feature type="signal peptide" evidence="1">
    <location>
        <begin position="1"/>
        <end position="20"/>
    </location>
</feature>
<name>I1BXN1_RHIO9</name>
<dbReference type="EMBL" id="CH476735">
    <property type="protein sequence ID" value="EIE80961.1"/>
    <property type="molecule type" value="Genomic_DNA"/>
</dbReference>
<organism evidence="2 3">
    <name type="scientific">Rhizopus delemar (strain RA 99-880 / ATCC MYA-4621 / FGSC 9543 / NRRL 43880)</name>
    <name type="common">Mucormycosis agent</name>
    <name type="synonym">Rhizopus arrhizus var. delemar</name>
    <dbReference type="NCBI Taxonomy" id="246409"/>
    <lineage>
        <taxon>Eukaryota</taxon>
        <taxon>Fungi</taxon>
        <taxon>Fungi incertae sedis</taxon>
        <taxon>Mucoromycota</taxon>
        <taxon>Mucoromycotina</taxon>
        <taxon>Mucoromycetes</taxon>
        <taxon>Mucorales</taxon>
        <taxon>Mucorineae</taxon>
        <taxon>Rhizopodaceae</taxon>
        <taxon>Rhizopus</taxon>
    </lineage>
</organism>
<sequence>MSLPAKALFLFSLLLHLDQNCPIRLNSETQILPFAFLYVERTGSLILAFVMNEDSLPNTKADIMSTTLASGDRILSAKSSIPIVLAGMGSIESDRRIS</sequence>